<keyword evidence="1" id="KW-0732">Signal</keyword>
<dbReference type="RefSeq" id="WP_091989996.1">
    <property type="nucleotide sequence ID" value="NZ_FOLO01000056.1"/>
</dbReference>
<sequence length="112" mass="12087">MKIKLSFIFSLLLTFNLSAGELIRNAKITQLANTNNNTQDFVIITAGGTGLCAKNSNIISFPKSAYINQSDKAYNQSFAIALAALTSGATIKVHNFNKTSCSEANSISIMKY</sequence>
<feature type="chain" id="PRO_5011515109" evidence="1">
    <location>
        <begin position="20"/>
        <end position="112"/>
    </location>
</feature>
<dbReference type="Proteomes" id="UP000198862">
    <property type="component" value="Unassembled WGS sequence"/>
</dbReference>
<proteinExistence type="predicted"/>
<reference evidence="2 3" key="1">
    <citation type="submission" date="2016-10" db="EMBL/GenBank/DDBJ databases">
        <authorList>
            <person name="de Groot N.N."/>
        </authorList>
    </citation>
    <scope>NUCLEOTIDE SEQUENCE [LARGE SCALE GENOMIC DNA]</scope>
    <source>
        <strain evidence="2 3">DSM 6059</strain>
    </source>
</reference>
<organism evidence="2 3">
    <name type="scientific">Pseudoalteromonas denitrificans DSM 6059</name>
    <dbReference type="NCBI Taxonomy" id="1123010"/>
    <lineage>
        <taxon>Bacteria</taxon>
        <taxon>Pseudomonadati</taxon>
        <taxon>Pseudomonadota</taxon>
        <taxon>Gammaproteobacteria</taxon>
        <taxon>Alteromonadales</taxon>
        <taxon>Pseudoalteromonadaceae</taxon>
        <taxon>Pseudoalteromonas</taxon>
    </lineage>
</organism>
<keyword evidence="3" id="KW-1185">Reference proteome</keyword>
<accession>A0A1I1S6V0</accession>
<dbReference type="Pfam" id="PF19454">
    <property type="entry name" value="DUF5992"/>
    <property type="match status" value="1"/>
</dbReference>
<dbReference type="EMBL" id="FOLO01000056">
    <property type="protein sequence ID" value="SFD42294.1"/>
    <property type="molecule type" value="Genomic_DNA"/>
</dbReference>
<dbReference type="AlphaFoldDB" id="A0A1I1S6V0"/>
<protein>
    <submittedName>
        <fullName evidence="2">Uncharacterized protein</fullName>
    </submittedName>
</protein>
<gene>
    <name evidence="2" type="ORF">SAMN02745724_04480</name>
</gene>
<dbReference type="InterPro" id="IPR046034">
    <property type="entry name" value="DUF5992"/>
</dbReference>
<evidence type="ECO:0000313" key="2">
    <source>
        <dbReference type="EMBL" id="SFD42294.1"/>
    </source>
</evidence>
<feature type="signal peptide" evidence="1">
    <location>
        <begin position="1"/>
        <end position="19"/>
    </location>
</feature>
<name>A0A1I1S6V0_9GAMM</name>
<evidence type="ECO:0000313" key="3">
    <source>
        <dbReference type="Proteomes" id="UP000198862"/>
    </source>
</evidence>
<evidence type="ECO:0000256" key="1">
    <source>
        <dbReference type="SAM" id="SignalP"/>
    </source>
</evidence>